<proteinExistence type="predicted"/>
<evidence type="ECO:0000313" key="2">
    <source>
        <dbReference type="EMBL" id="BDL42735.1"/>
    </source>
</evidence>
<dbReference type="EMBL" id="AP025943">
    <property type="protein sequence ID" value="BDL42735.1"/>
    <property type="molecule type" value="Genomic_DNA"/>
</dbReference>
<gene>
    <name evidence="2" type="ORF">Abiwalacus_03090</name>
</gene>
<reference evidence="2" key="1">
    <citation type="submission" date="2022-06" db="EMBL/GenBank/DDBJ databases">
        <title>Akkermansia biwalacus sp. nov., an anaerobic mucin-degrading bacterium isolated from human intestine.</title>
        <authorList>
            <person name="Kobayashi Y."/>
            <person name="Inoue S."/>
            <person name="Kawahara T."/>
            <person name="Kohda N."/>
        </authorList>
    </citation>
    <scope>NUCLEOTIDE SEQUENCE</scope>
    <source>
        <strain evidence="2">WON2089</strain>
    </source>
</reference>
<protein>
    <submittedName>
        <fullName evidence="2">Uncharacterized protein</fullName>
    </submittedName>
</protein>
<keyword evidence="3" id="KW-1185">Reference proteome</keyword>
<keyword evidence="1" id="KW-0732">Signal</keyword>
<organism evidence="2 3">
    <name type="scientific">Akkermansia biwaensis</name>
    <dbReference type="NCBI Taxonomy" id="2946555"/>
    <lineage>
        <taxon>Bacteria</taxon>
        <taxon>Pseudomonadati</taxon>
        <taxon>Verrucomicrobiota</taxon>
        <taxon>Verrucomicrobiia</taxon>
        <taxon>Verrucomicrobiales</taxon>
        <taxon>Akkermansiaceae</taxon>
        <taxon>Akkermansia</taxon>
    </lineage>
</organism>
<accession>A0ABM7ZDL3</accession>
<name>A0ABM7ZDL3_9BACT</name>
<feature type="chain" id="PRO_5047159030" evidence="1">
    <location>
        <begin position="23"/>
        <end position="132"/>
    </location>
</feature>
<evidence type="ECO:0000313" key="3">
    <source>
        <dbReference type="Proteomes" id="UP001062263"/>
    </source>
</evidence>
<sequence>MLMKSLSIFILLSALCSANVFAWSVTLSGPSYPVRGEKYDYRASYTLDETNRHKNLERVEYHWVIVGEAVTDKKTDKNSSVASVTMHDLNGAKMPDDPETWPGGYVICMVTLYFKDGTKESNSDSIKFTLIP</sequence>
<dbReference type="Proteomes" id="UP001062263">
    <property type="component" value="Chromosome"/>
</dbReference>
<evidence type="ECO:0000256" key="1">
    <source>
        <dbReference type="SAM" id="SignalP"/>
    </source>
</evidence>
<feature type="signal peptide" evidence="1">
    <location>
        <begin position="1"/>
        <end position="22"/>
    </location>
</feature>